<gene>
    <name evidence="2" type="ORF">AB0T83_01585</name>
</gene>
<protein>
    <submittedName>
        <fullName evidence="2">Uncharacterized protein</fullName>
    </submittedName>
</protein>
<dbReference type="Proteomes" id="UP001553161">
    <property type="component" value="Unassembled WGS sequence"/>
</dbReference>
<comment type="caution">
    <text evidence="2">The sequence shown here is derived from an EMBL/GenBank/DDBJ whole genome shotgun (WGS) entry which is preliminary data.</text>
</comment>
<dbReference type="EMBL" id="JBFBVU010000001">
    <property type="protein sequence ID" value="MEV8465472.1"/>
    <property type="molecule type" value="Genomic_DNA"/>
</dbReference>
<evidence type="ECO:0000313" key="3">
    <source>
        <dbReference type="Proteomes" id="UP001553161"/>
    </source>
</evidence>
<evidence type="ECO:0000256" key="1">
    <source>
        <dbReference type="SAM" id="MobiDB-lite"/>
    </source>
</evidence>
<reference evidence="2 3" key="1">
    <citation type="submission" date="2024-07" db="EMBL/GenBank/DDBJ databases">
        <authorList>
            <person name="Kang M."/>
        </authorList>
    </citation>
    <scope>NUCLEOTIDE SEQUENCE [LARGE SCALE GENOMIC DNA]</scope>
    <source>
        <strain evidence="2 3">DFM31</strain>
    </source>
</reference>
<accession>A0ABV3L1P0</accession>
<name>A0ABV3L1P0_9RHOB</name>
<proteinExistence type="predicted"/>
<sequence length="133" mass="15347">MGDKHDRGAEWRRRREKDPGFTRREYSWIIQHRDLSEALGDAGLLDRWLSRSYNTDICYPARGWLLIASELNELTKSDADFAKLRFCDVNFSEELSQYAGIEDATESSEFRTPLASLDPTPRTQATPPFVNMT</sequence>
<evidence type="ECO:0000313" key="2">
    <source>
        <dbReference type="EMBL" id="MEV8465472.1"/>
    </source>
</evidence>
<feature type="compositionally biased region" description="Polar residues" evidence="1">
    <location>
        <begin position="121"/>
        <end position="133"/>
    </location>
</feature>
<organism evidence="2 3">
    <name type="scientific">Meridianimarinicoccus marinus</name>
    <dbReference type="NCBI Taxonomy" id="3231483"/>
    <lineage>
        <taxon>Bacteria</taxon>
        <taxon>Pseudomonadati</taxon>
        <taxon>Pseudomonadota</taxon>
        <taxon>Alphaproteobacteria</taxon>
        <taxon>Rhodobacterales</taxon>
        <taxon>Paracoccaceae</taxon>
        <taxon>Meridianimarinicoccus</taxon>
    </lineage>
</organism>
<feature type="region of interest" description="Disordered" evidence="1">
    <location>
        <begin position="102"/>
        <end position="133"/>
    </location>
</feature>
<dbReference type="RefSeq" id="WP_366190961.1">
    <property type="nucleotide sequence ID" value="NZ_JBFBVU010000001.1"/>
</dbReference>
<keyword evidence="3" id="KW-1185">Reference proteome</keyword>